<dbReference type="AlphaFoldDB" id="A0A6N7LVY5"/>
<sequence>MKKSILLLGLIPAIVSADQVYNDDLIVAGNTCVGIDCSLDQPFPHSPLELKENNLRLRLLDTDSPVEVINTIGPDYTRAPAELGHSWSLVANDSANGGPGYFAFEQYSDPAPRLSDGTAIDYNCTNTVTGVPISGEANKDDMTVTIVGTIPEGLNWEDQWCAFHNEAIVRNGVRFTVGSTATNGGVSIGFGSEYAEGTVSVGNDSKLRRLANLAEALDDVDVLTVAQMDVYAEQKAALAKLNAKLDQIETVVRAMENPRSGGSLPAGLLATVAMLLMWRRRV</sequence>
<dbReference type="Proteomes" id="UP000469421">
    <property type="component" value="Unassembled WGS sequence"/>
</dbReference>
<comment type="caution">
    <text evidence="1">The sequence shown here is derived from an EMBL/GenBank/DDBJ whole genome shotgun (WGS) entry which is preliminary data.</text>
</comment>
<protein>
    <submittedName>
        <fullName evidence="1">Uncharacterized protein</fullName>
    </submittedName>
</protein>
<dbReference type="RefSeq" id="WP_153499012.1">
    <property type="nucleotide sequence ID" value="NZ_WIRE01000001.1"/>
</dbReference>
<evidence type="ECO:0000313" key="1">
    <source>
        <dbReference type="EMBL" id="MQX52290.1"/>
    </source>
</evidence>
<proteinExistence type="predicted"/>
<dbReference type="Gene3D" id="2.150.10.10">
    <property type="entry name" value="Serralysin-like metalloprotease, C-terminal"/>
    <property type="match status" value="1"/>
</dbReference>
<gene>
    <name evidence="1" type="ORF">GFN93_03455</name>
</gene>
<evidence type="ECO:0000313" key="2">
    <source>
        <dbReference type="Proteomes" id="UP000469421"/>
    </source>
</evidence>
<name>A0A6N7LVY5_9GAMM</name>
<keyword evidence="2" id="KW-1185">Reference proteome</keyword>
<reference evidence="1 2" key="1">
    <citation type="submission" date="2019-10" db="EMBL/GenBank/DDBJ databases">
        <title>Alcanivorax sp.PA15-N-34 draft genome sequence.</title>
        <authorList>
            <person name="Liao X."/>
            <person name="Shao Z."/>
        </authorList>
    </citation>
    <scope>NUCLEOTIDE SEQUENCE [LARGE SCALE GENOMIC DNA]</scope>
    <source>
        <strain evidence="1 2">PA15-N-34</strain>
    </source>
</reference>
<dbReference type="InterPro" id="IPR011049">
    <property type="entry name" value="Serralysin-like_metalloprot_C"/>
</dbReference>
<organism evidence="1 2">
    <name type="scientific">Alcanivorax sediminis</name>
    <dbReference type="NCBI Taxonomy" id="2663008"/>
    <lineage>
        <taxon>Bacteria</taxon>
        <taxon>Pseudomonadati</taxon>
        <taxon>Pseudomonadota</taxon>
        <taxon>Gammaproteobacteria</taxon>
        <taxon>Oceanospirillales</taxon>
        <taxon>Alcanivoracaceae</taxon>
        <taxon>Alcanivorax</taxon>
    </lineage>
</organism>
<accession>A0A6N7LVY5</accession>
<dbReference type="EMBL" id="WIRE01000001">
    <property type="protein sequence ID" value="MQX52290.1"/>
    <property type="molecule type" value="Genomic_DNA"/>
</dbReference>